<protein>
    <submittedName>
        <fullName evidence="1">DUF4194 domain-containing protein</fullName>
    </submittedName>
</protein>
<dbReference type="Proteomes" id="UP000697998">
    <property type="component" value="Unassembled WGS sequence"/>
</dbReference>
<evidence type="ECO:0000313" key="2">
    <source>
        <dbReference type="Proteomes" id="UP000697998"/>
    </source>
</evidence>
<comment type="caution">
    <text evidence="1">The sequence shown here is derived from an EMBL/GenBank/DDBJ whole genome shotgun (WGS) entry which is preliminary data.</text>
</comment>
<proteinExistence type="predicted"/>
<dbReference type="InterPro" id="IPR025449">
    <property type="entry name" value="JetB"/>
</dbReference>
<gene>
    <name evidence="1" type="ORF">IPJ27_21325</name>
</gene>
<dbReference type="AlphaFoldDB" id="A0A935Q3H4"/>
<evidence type="ECO:0000313" key="1">
    <source>
        <dbReference type="EMBL" id="MBK7677081.1"/>
    </source>
</evidence>
<name>A0A935Q3H4_9PROT</name>
<organism evidence="1 2">
    <name type="scientific">Candidatus Accumulibacter proximus</name>
    <dbReference type="NCBI Taxonomy" id="2954385"/>
    <lineage>
        <taxon>Bacteria</taxon>
        <taxon>Pseudomonadati</taxon>
        <taxon>Pseudomonadota</taxon>
        <taxon>Betaproteobacteria</taxon>
        <taxon>Candidatus Accumulibacter</taxon>
    </lineage>
</organism>
<reference evidence="1 2" key="1">
    <citation type="submission" date="2020-10" db="EMBL/GenBank/DDBJ databases">
        <title>Connecting structure to function with the recovery of over 1000 high-quality activated sludge metagenome-assembled genomes encoding full-length rRNA genes using long-read sequencing.</title>
        <authorList>
            <person name="Singleton C.M."/>
            <person name="Petriglieri F."/>
            <person name="Kristensen J.M."/>
            <person name="Kirkegaard R.H."/>
            <person name="Michaelsen T.Y."/>
            <person name="Andersen M.H."/>
            <person name="Karst S.M."/>
            <person name="Dueholm M.S."/>
            <person name="Nielsen P.H."/>
            <person name="Albertsen M."/>
        </authorList>
    </citation>
    <scope>NUCLEOTIDE SEQUENCE [LARGE SCALE GENOMIC DNA]</scope>
    <source>
        <strain evidence="1">EsbW_18-Q3-R4-48_BATAC.285</strain>
    </source>
</reference>
<dbReference type="Pfam" id="PF13835">
    <property type="entry name" value="DUF4194"/>
    <property type="match status" value="1"/>
</dbReference>
<accession>A0A935Q3H4</accession>
<dbReference type="EMBL" id="JADJMH010000034">
    <property type="protein sequence ID" value="MBK7677081.1"/>
    <property type="molecule type" value="Genomic_DNA"/>
</dbReference>
<sequence length="208" mass="22903">MASASQAAAAHDLSALVIPLLKGVIYQDADAGLWNALLALQARVRDYVAVLNLELVLDEAEGYAFLRSRPELDDGSMPRLPRLVARRPLSFPVSLMLALLRKKLAEFDASGGDTRLVLSRDEVAELMRVFLPEGSNEARLIDQIDVHLGKVIELGFLRRLKTEPGQPAMVEVRRILKAFVDAQWLAEFDQRLAGYRALLAGQAGATDE</sequence>